<evidence type="ECO:0000259" key="6">
    <source>
        <dbReference type="Pfam" id="PF08281"/>
    </source>
</evidence>
<keyword evidence="2" id="KW-0805">Transcription regulation</keyword>
<dbReference type="InterPro" id="IPR039425">
    <property type="entry name" value="RNA_pol_sigma-70-like"/>
</dbReference>
<dbReference type="Gene3D" id="1.10.1740.10">
    <property type="match status" value="1"/>
</dbReference>
<dbReference type="InterPro" id="IPR036388">
    <property type="entry name" value="WH-like_DNA-bd_sf"/>
</dbReference>
<dbReference type="PANTHER" id="PTHR43133:SF62">
    <property type="entry name" value="RNA POLYMERASE SIGMA FACTOR SIGZ"/>
    <property type="match status" value="1"/>
</dbReference>
<dbReference type="InterPro" id="IPR013249">
    <property type="entry name" value="RNA_pol_sigma70_r4_t2"/>
</dbReference>
<evidence type="ECO:0000256" key="2">
    <source>
        <dbReference type="ARBA" id="ARBA00023015"/>
    </source>
</evidence>
<evidence type="ECO:0000313" key="8">
    <source>
        <dbReference type="Proteomes" id="UP000294593"/>
    </source>
</evidence>
<dbReference type="NCBIfam" id="TIGR02937">
    <property type="entry name" value="sigma70-ECF"/>
    <property type="match status" value="1"/>
</dbReference>
<dbReference type="InterPro" id="IPR007627">
    <property type="entry name" value="RNA_pol_sigma70_r2"/>
</dbReference>
<dbReference type="Pfam" id="PF08281">
    <property type="entry name" value="Sigma70_r4_2"/>
    <property type="match status" value="1"/>
</dbReference>
<dbReference type="SUPFAM" id="SSF88946">
    <property type="entry name" value="Sigma2 domain of RNA polymerase sigma factors"/>
    <property type="match status" value="1"/>
</dbReference>
<dbReference type="PANTHER" id="PTHR43133">
    <property type="entry name" value="RNA POLYMERASE ECF-TYPE SIGMA FACTO"/>
    <property type="match status" value="1"/>
</dbReference>
<evidence type="ECO:0000313" key="7">
    <source>
        <dbReference type="EMBL" id="TDP81248.1"/>
    </source>
</evidence>
<dbReference type="InterPro" id="IPR013324">
    <property type="entry name" value="RNA_pol_sigma_r3/r4-like"/>
</dbReference>
<dbReference type="SUPFAM" id="SSF88659">
    <property type="entry name" value="Sigma3 and sigma4 domains of RNA polymerase sigma factors"/>
    <property type="match status" value="1"/>
</dbReference>
<keyword evidence="4" id="KW-0804">Transcription</keyword>
<comment type="caution">
    <text evidence="7">The sequence shown here is derived from an EMBL/GenBank/DDBJ whole genome shotgun (WGS) entry which is preliminary data.</text>
</comment>
<protein>
    <submittedName>
        <fullName evidence="7">RNA polymerase sigma-70 factor (ECF subfamily)</fullName>
    </submittedName>
</protein>
<accession>A0A4V3CV61</accession>
<dbReference type="InterPro" id="IPR013325">
    <property type="entry name" value="RNA_pol_sigma_r2"/>
</dbReference>
<dbReference type="CDD" id="cd06171">
    <property type="entry name" value="Sigma70_r4"/>
    <property type="match status" value="1"/>
</dbReference>
<dbReference type="Proteomes" id="UP000294593">
    <property type="component" value="Unassembled WGS sequence"/>
</dbReference>
<dbReference type="InterPro" id="IPR014284">
    <property type="entry name" value="RNA_pol_sigma-70_dom"/>
</dbReference>
<proteinExistence type="inferred from homology"/>
<sequence length="194" mass="22039">MDPLTSAALPERRPDDFDHEAALEACARGERFALRALYEREGRWLLAVAQRIVRDAELAEDVLQEAFLQIWQRAGTFRREMGSGRGWVYTVVRHRALDEARRRRPELSLGDDFEAVAEAAVHHDASPGDDAWPHDEEALAHCLAQLDDPKRQCVIDAYVEGYTHEQIAQRLSKPVGTVKSWIRRGLLALKECLS</sequence>
<dbReference type="GO" id="GO:0003677">
    <property type="term" value="F:DNA binding"/>
    <property type="evidence" value="ECO:0007669"/>
    <property type="project" value="InterPro"/>
</dbReference>
<dbReference type="GO" id="GO:0006352">
    <property type="term" value="P:DNA-templated transcription initiation"/>
    <property type="evidence" value="ECO:0007669"/>
    <property type="project" value="InterPro"/>
</dbReference>
<dbReference type="AlphaFoldDB" id="A0A4V3CV61"/>
<name>A0A4V3CV61_9BURK</name>
<dbReference type="EMBL" id="SNXW01000008">
    <property type="protein sequence ID" value="TDP81248.1"/>
    <property type="molecule type" value="Genomic_DNA"/>
</dbReference>
<dbReference type="Gene3D" id="1.10.10.10">
    <property type="entry name" value="Winged helix-like DNA-binding domain superfamily/Winged helix DNA-binding domain"/>
    <property type="match status" value="1"/>
</dbReference>
<dbReference type="Pfam" id="PF04542">
    <property type="entry name" value="Sigma70_r2"/>
    <property type="match status" value="1"/>
</dbReference>
<evidence type="ECO:0000259" key="5">
    <source>
        <dbReference type="Pfam" id="PF04542"/>
    </source>
</evidence>
<comment type="similarity">
    <text evidence="1">Belongs to the sigma-70 factor family. ECF subfamily.</text>
</comment>
<organism evidence="7 8">
    <name type="scientific">Aquabacterium commune</name>
    <dbReference type="NCBI Taxonomy" id="70586"/>
    <lineage>
        <taxon>Bacteria</taxon>
        <taxon>Pseudomonadati</taxon>
        <taxon>Pseudomonadota</taxon>
        <taxon>Betaproteobacteria</taxon>
        <taxon>Burkholderiales</taxon>
        <taxon>Aquabacterium</taxon>
    </lineage>
</organism>
<gene>
    <name evidence="7" type="ORF">EV672_10833</name>
</gene>
<dbReference type="RefSeq" id="WP_133610142.1">
    <property type="nucleotide sequence ID" value="NZ_SNXW01000008.1"/>
</dbReference>
<dbReference type="GO" id="GO:0016987">
    <property type="term" value="F:sigma factor activity"/>
    <property type="evidence" value="ECO:0007669"/>
    <property type="project" value="UniProtKB-KW"/>
</dbReference>
<feature type="domain" description="RNA polymerase sigma factor 70 region 4 type 2" evidence="6">
    <location>
        <begin position="137"/>
        <end position="189"/>
    </location>
</feature>
<keyword evidence="3" id="KW-0731">Sigma factor</keyword>
<evidence type="ECO:0000256" key="4">
    <source>
        <dbReference type="ARBA" id="ARBA00023163"/>
    </source>
</evidence>
<feature type="domain" description="RNA polymerase sigma-70 region 2" evidence="5">
    <location>
        <begin position="37"/>
        <end position="104"/>
    </location>
</feature>
<keyword evidence="8" id="KW-1185">Reference proteome</keyword>
<dbReference type="OrthoDB" id="9784272at2"/>
<reference evidence="7 8" key="1">
    <citation type="submission" date="2019-03" db="EMBL/GenBank/DDBJ databases">
        <title>Genomic Encyclopedia of Type Strains, Phase IV (KMG-IV): sequencing the most valuable type-strain genomes for metagenomic binning, comparative biology and taxonomic classification.</title>
        <authorList>
            <person name="Goeker M."/>
        </authorList>
    </citation>
    <scope>NUCLEOTIDE SEQUENCE [LARGE SCALE GENOMIC DNA]</scope>
    <source>
        <strain evidence="7 8">DSM 11901</strain>
    </source>
</reference>
<evidence type="ECO:0000256" key="1">
    <source>
        <dbReference type="ARBA" id="ARBA00010641"/>
    </source>
</evidence>
<evidence type="ECO:0000256" key="3">
    <source>
        <dbReference type="ARBA" id="ARBA00023082"/>
    </source>
</evidence>